<organism evidence="1 2">
    <name type="scientific">Rhodococcus chondri</name>
    <dbReference type="NCBI Taxonomy" id="3065941"/>
    <lineage>
        <taxon>Bacteria</taxon>
        <taxon>Bacillati</taxon>
        <taxon>Actinomycetota</taxon>
        <taxon>Actinomycetes</taxon>
        <taxon>Mycobacteriales</taxon>
        <taxon>Nocardiaceae</taxon>
        <taxon>Rhodococcus</taxon>
    </lineage>
</organism>
<keyword evidence="2" id="KW-1185">Reference proteome</keyword>
<reference evidence="1 2" key="1">
    <citation type="submission" date="2023-08" db="EMBL/GenBank/DDBJ databases">
        <authorList>
            <person name="Girao M."/>
            <person name="Carvalho M.F."/>
        </authorList>
    </citation>
    <scope>NUCLEOTIDE SEQUENCE [LARGE SCALE GENOMIC DNA]</scope>
    <source>
        <strain evidence="1 2">CC-R104</strain>
    </source>
</reference>
<dbReference type="Proteomes" id="UP001331936">
    <property type="component" value="Unassembled WGS sequence"/>
</dbReference>
<protein>
    <recommendedName>
        <fullName evidence="3">AraC family transcriptional regulator</fullName>
    </recommendedName>
</protein>
<dbReference type="EMBL" id="JAUZMZ010000044">
    <property type="protein sequence ID" value="MEE2032435.1"/>
    <property type="molecule type" value="Genomic_DNA"/>
</dbReference>
<sequence>MNTRTAAAAVDLPLRDTRYRELEQYPEFEFVTAWLRDYVQSTVPSARMREREYWSVSCLPSADATEHGHRMVSVHAGDLEVACLFIETPRSGNRRVGGYVTVSVQALEQACGASIEQVAAGLPALRFRPRDGLMSIGWTETPDSREQFDALPWRPAARELVTGLMNTGRNKWADTHCPQLAMFAIE</sequence>
<dbReference type="RefSeq" id="WP_330151855.1">
    <property type="nucleotide sequence ID" value="NZ_JAUZMZ010000044.1"/>
</dbReference>
<proteinExistence type="predicted"/>
<evidence type="ECO:0008006" key="3">
    <source>
        <dbReference type="Google" id="ProtNLM"/>
    </source>
</evidence>
<evidence type="ECO:0000313" key="1">
    <source>
        <dbReference type="EMBL" id="MEE2032435.1"/>
    </source>
</evidence>
<accession>A0ABU7JQX8</accession>
<gene>
    <name evidence="1" type="ORF">Q8814_09990</name>
</gene>
<comment type="caution">
    <text evidence="1">The sequence shown here is derived from an EMBL/GenBank/DDBJ whole genome shotgun (WGS) entry which is preliminary data.</text>
</comment>
<name>A0ABU7JQX8_9NOCA</name>
<evidence type="ECO:0000313" key="2">
    <source>
        <dbReference type="Proteomes" id="UP001331936"/>
    </source>
</evidence>